<name>A0A4C1YC53_EUMVA</name>
<dbReference type="AlphaFoldDB" id="A0A4C1YC53"/>
<accession>A0A4C1YC53</accession>
<dbReference type="Proteomes" id="UP000299102">
    <property type="component" value="Unassembled WGS sequence"/>
</dbReference>
<gene>
    <name evidence="1" type="ORF">EVAR_38248_1</name>
</gene>
<organism evidence="1 2">
    <name type="scientific">Eumeta variegata</name>
    <name type="common">Bagworm moth</name>
    <name type="synonym">Eumeta japonica</name>
    <dbReference type="NCBI Taxonomy" id="151549"/>
    <lineage>
        <taxon>Eukaryota</taxon>
        <taxon>Metazoa</taxon>
        <taxon>Ecdysozoa</taxon>
        <taxon>Arthropoda</taxon>
        <taxon>Hexapoda</taxon>
        <taxon>Insecta</taxon>
        <taxon>Pterygota</taxon>
        <taxon>Neoptera</taxon>
        <taxon>Endopterygota</taxon>
        <taxon>Lepidoptera</taxon>
        <taxon>Glossata</taxon>
        <taxon>Ditrysia</taxon>
        <taxon>Tineoidea</taxon>
        <taxon>Psychidae</taxon>
        <taxon>Oiketicinae</taxon>
        <taxon>Eumeta</taxon>
    </lineage>
</organism>
<reference evidence="1 2" key="1">
    <citation type="journal article" date="2019" name="Commun. Biol.">
        <title>The bagworm genome reveals a unique fibroin gene that provides high tensile strength.</title>
        <authorList>
            <person name="Kono N."/>
            <person name="Nakamura H."/>
            <person name="Ohtoshi R."/>
            <person name="Tomita M."/>
            <person name="Numata K."/>
            <person name="Arakawa K."/>
        </authorList>
    </citation>
    <scope>NUCLEOTIDE SEQUENCE [LARGE SCALE GENOMIC DNA]</scope>
</reference>
<sequence>MVTDGRYLKIKQPVTVRRRLHVGWSNSHAGAFGSLTVGCDVCADDGRGRRLNLPTDARSERPDSTQVQNLPCVISPEVRTRHTHFMTRRRTRLTIGPPSLAVELNPLW</sequence>
<keyword evidence="2" id="KW-1185">Reference proteome</keyword>
<dbReference type="EMBL" id="BGZK01001126">
    <property type="protein sequence ID" value="GBP71915.1"/>
    <property type="molecule type" value="Genomic_DNA"/>
</dbReference>
<evidence type="ECO:0000313" key="1">
    <source>
        <dbReference type="EMBL" id="GBP71915.1"/>
    </source>
</evidence>
<comment type="caution">
    <text evidence="1">The sequence shown here is derived from an EMBL/GenBank/DDBJ whole genome shotgun (WGS) entry which is preliminary data.</text>
</comment>
<proteinExistence type="predicted"/>
<protein>
    <submittedName>
        <fullName evidence="1">Uncharacterized protein</fullName>
    </submittedName>
</protein>
<evidence type="ECO:0000313" key="2">
    <source>
        <dbReference type="Proteomes" id="UP000299102"/>
    </source>
</evidence>